<dbReference type="RefSeq" id="WP_090509396.1">
    <property type="nucleotide sequence ID" value="NZ_FPBC01000002.1"/>
</dbReference>
<name>A0A1I6ZHI7_9PSED</name>
<dbReference type="AlphaFoldDB" id="A0A1I6ZHI7"/>
<dbReference type="EMBL" id="LR215729">
    <property type="protein sequence ID" value="VEV96032.1"/>
    <property type="molecule type" value="Genomic_DNA"/>
</dbReference>
<organism evidence="1">
    <name type="scientific">Pseudomonas marincola</name>
    <dbReference type="NCBI Taxonomy" id="437900"/>
    <lineage>
        <taxon>Bacteria</taxon>
        <taxon>Pseudomonadati</taxon>
        <taxon>Pseudomonadota</taxon>
        <taxon>Gammaproteobacteria</taxon>
        <taxon>Pseudomonadales</taxon>
        <taxon>Pseudomonadaceae</taxon>
        <taxon>Pseudomonas</taxon>
    </lineage>
</organism>
<evidence type="ECO:0000313" key="1">
    <source>
        <dbReference type="EMBL" id="VEV96032.1"/>
    </source>
</evidence>
<proteinExistence type="predicted"/>
<dbReference type="STRING" id="437900.GCA_001940335_00393"/>
<gene>
    <name evidence="1" type="ORF">PMYSY11_0985</name>
</gene>
<sequence length="238" mass="27311">MGVESGQADRLRIICWLRLAILSAVAGGLLACTNQEVSLHKVAKTDIDMVHDLHWKTVDQRLTVLMGKLYERNPDELHKTPNATILSRQKLLWSTPLNRQTSYLGVDELRAMDLALDPNFPGDRVYAVMAGLRGMLSRSYDYKDDFYLFDTLDQQALYNSARNVEILVWRLKHRLDAKGARLLFTNGFDKPPYNLSYERLFGKIIAYQDMMAIITSERTQRGINYATHSILRMAFLPI</sequence>
<accession>A0A1I6ZHI7</accession>
<protein>
    <submittedName>
        <fullName evidence="1">Uncharacterized protein</fullName>
    </submittedName>
</protein>
<reference evidence="1" key="1">
    <citation type="submission" date="2019-02" db="EMBL/GenBank/DDBJ databases">
        <authorList>
            <consortium name="Genoscope - CEA"/>
            <person name="William W."/>
        </authorList>
    </citation>
    <scope>NUCLEOTIDE SEQUENCE [LARGE SCALE GENOMIC DNA]</scope>
    <source>
        <strain evidence="1">YSy11</strain>
    </source>
</reference>